<evidence type="ECO:0000313" key="6">
    <source>
        <dbReference type="Proteomes" id="UP000772434"/>
    </source>
</evidence>
<dbReference type="PANTHER" id="PTHR10907">
    <property type="entry name" value="REGUCALCIN"/>
    <property type="match status" value="1"/>
</dbReference>
<dbReference type="SUPFAM" id="SSF63829">
    <property type="entry name" value="Calcium-dependent phosphotriesterase"/>
    <property type="match status" value="1"/>
</dbReference>
<dbReference type="Pfam" id="PF08450">
    <property type="entry name" value="SGL"/>
    <property type="match status" value="1"/>
</dbReference>
<evidence type="ECO:0000256" key="2">
    <source>
        <dbReference type="PIRSR" id="PIRSR605511-1"/>
    </source>
</evidence>
<organism evidence="5 6">
    <name type="scientific">Rhodocollybia butyracea</name>
    <dbReference type="NCBI Taxonomy" id="206335"/>
    <lineage>
        <taxon>Eukaryota</taxon>
        <taxon>Fungi</taxon>
        <taxon>Dikarya</taxon>
        <taxon>Basidiomycota</taxon>
        <taxon>Agaricomycotina</taxon>
        <taxon>Agaricomycetes</taxon>
        <taxon>Agaricomycetidae</taxon>
        <taxon>Agaricales</taxon>
        <taxon>Marasmiineae</taxon>
        <taxon>Omphalotaceae</taxon>
        <taxon>Rhodocollybia</taxon>
    </lineage>
</organism>
<evidence type="ECO:0000256" key="3">
    <source>
        <dbReference type="PIRSR" id="PIRSR605511-2"/>
    </source>
</evidence>
<keyword evidence="3" id="KW-0479">Metal-binding</keyword>
<keyword evidence="3" id="KW-0862">Zinc</keyword>
<reference evidence="5" key="1">
    <citation type="submission" date="2020-11" db="EMBL/GenBank/DDBJ databases">
        <authorList>
            <consortium name="DOE Joint Genome Institute"/>
            <person name="Ahrendt S."/>
            <person name="Riley R."/>
            <person name="Andreopoulos W."/>
            <person name="Labutti K."/>
            <person name="Pangilinan J."/>
            <person name="Ruiz-Duenas F.J."/>
            <person name="Barrasa J.M."/>
            <person name="Sanchez-Garcia M."/>
            <person name="Camarero S."/>
            <person name="Miyauchi S."/>
            <person name="Serrano A."/>
            <person name="Linde D."/>
            <person name="Babiker R."/>
            <person name="Drula E."/>
            <person name="Ayuso-Fernandez I."/>
            <person name="Pacheco R."/>
            <person name="Padilla G."/>
            <person name="Ferreira P."/>
            <person name="Barriuso J."/>
            <person name="Kellner H."/>
            <person name="Castanera R."/>
            <person name="Alfaro M."/>
            <person name="Ramirez L."/>
            <person name="Pisabarro A.G."/>
            <person name="Kuo A."/>
            <person name="Tritt A."/>
            <person name="Lipzen A."/>
            <person name="He G."/>
            <person name="Yan M."/>
            <person name="Ng V."/>
            <person name="Cullen D."/>
            <person name="Martin F."/>
            <person name="Rosso M.-N."/>
            <person name="Henrissat B."/>
            <person name="Hibbett D."/>
            <person name="Martinez A.T."/>
            <person name="Grigoriev I.V."/>
        </authorList>
    </citation>
    <scope>NUCLEOTIDE SEQUENCE</scope>
    <source>
        <strain evidence="5">AH 40177</strain>
    </source>
</reference>
<dbReference type="InterPro" id="IPR005511">
    <property type="entry name" value="SMP-30"/>
</dbReference>
<dbReference type="GO" id="GO:0019853">
    <property type="term" value="P:L-ascorbic acid biosynthetic process"/>
    <property type="evidence" value="ECO:0007669"/>
    <property type="project" value="TreeGrafter"/>
</dbReference>
<sequence>MSPQTIVVVEPILKSSCTLGEGPLYDPATATLHFVDIVERKVYHFNTVDSSVVTNQYEVPITSIALRQGAPGQLAATTARGFALLNADGSLQYIAEPLEEKFAPFTRFNDGLCDSKGRYFAGTVYSPEHGIAGKLYKYDPANQTCTIVDEGPFTDSNGLGWSVDEKTFYFTDSFVNLIYMYDYDIEGGTLSNRRTVIDAKQLGYTGFCDGLCIDTEGAIWSARWGDSRICRFIPNSGVADLEIIFPTVLNVTSCCFGGPNNDQLFVTSSHCGAIGGDPCLQTEYPDSGHLFKVDLAGKYKGRERYPFAG</sequence>
<comment type="caution">
    <text evidence="5">The sequence shown here is derived from an EMBL/GenBank/DDBJ whole genome shotgun (WGS) entry which is preliminary data.</text>
</comment>
<feature type="domain" description="SMP-30/Gluconolactonase/LRE-like region" evidence="4">
    <location>
        <begin position="19"/>
        <end position="270"/>
    </location>
</feature>
<feature type="binding site" evidence="3">
    <location>
        <position position="157"/>
    </location>
    <ligand>
        <name>a divalent metal cation</name>
        <dbReference type="ChEBI" id="CHEBI:60240"/>
    </ligand>
</feature>
<dbReference type="EMBL" id="JADNRY010000054">
    <property type="protein sequence ID" value="KAF9069132.1"/>
    <property type="molecule type" value="Genomic_DNA"/>
</dbReference>
<dbReference type="Proteomes" id="UP000772434">
    <property type="component" value="Unassembled WGS sequence"/>
</dbReference>
<protein>
    <recommendedName>
        <fullName evidence="4">SMP-30/Gluconolactonase/LRE-like region domain-containing protein</fullName>
    </recommendedName>
</protein>
<feature type="binding site" evidence="3">
    <location>
        <position position="209"/>
    </location>
    <ligand>
        <name>a divalent metal cation</name>
        <dbReference type="ChEBI" id="CHEBI:60240"/>
    </ligand>
</feature>
<evidence type="ECO:0000256" key="1">
    <source>
        <dbReference type="ARBA" id="ARBA00008853"/>
    </source>
</evidence>
<dbReference type="AlphaFoldDB" id="A0A9P5PV92"/>
<feature type="binding site" evidence="3">
    <location>
        <position position="109"/>
    </location>
    <ligand>
        <name>substrate</name>
    </ligand>
</feature>
<comment type="similarity">
    <text evidence="1">Belongs to the SMP-30/CGR1 family.</text>
</comment>
<evidence type="ECO:0000259" key="4">
    <source>
        <dbReference type="Pfam" id="PF08450"/>
    </source>
</evidence>
<dbReference type="GO" id="GO:0004341">
    <property type="term" value="F:gluconolactonase activity"/>
    <property type="evidence" value="ECO:0007669"/>
    <property type="project" value="TreeGrafter"/>
</dbReference>
<proteinExistence type="inferred from homology"/>
<dbReference type="OrthoDB" id="423498at2759"/>
<keyword evidence="6" id="KW-1185">Reference proteome</keyword>
<dbReference type="PRINTS" id="PR01790">
    <property type="entry name" value="SMP30FAMILY"/>
</dbReference>
<dbReference type="Gene3D" id="2.120.10.30">
    <property type="entry name" value="TolB, C-terminal domain"/>
    <property type="match status" value="1"/>
</dbReference>
<feature type="active site" description="Proton donor/acceptor" evidence="2">
    <location>
        <position position="209"/>
    </location>
</feature>
<name>A0A9P5PV92_9AGAR</name>
<dbReference type="InterPro" id="IPR011042">
    <property type="entry name" value="6-blade_b-propeller_TolB-like"/>
</dbReference>
<feature type="binding site" evidence="3">
    <location>
        <position position="21"/>
    </location>
    <ligand>
        <name>a divalent metal cation</name>
        <dbReference type="ChEBI" id="CHEBI:60240"/>
    </ligand>
</feature>
<evidence type="ECO:0000313" key="5">
    <source>
        <dbReference type="EMBL" id="KAF9069132.1"/>
    </source>
</evidence>
<comment type="cofactor">
    <cofactor evidence="3">
        <name>Zn(2+)</name>
        <dbReference type="ChEBI" id="CHEBI:29105"/>
    </cofactor>
    <text evidence="3">Binds 1 divalent metal cation per subunit.</text>
</comment>
<dbReference type="GO" id="GO:0005509">
    <property type="term" value="F:calcium ion binding"/>
    <property type="evidence" value="ECO:0007669"/>
    <property type="project" value="TreeGrafter"/>
</dbReference>
<accession>A0A9P5PV92</accession>
<feature type="binding site" evidence="3">
    <location>
        <position position="107"/>
    </location>
    <ligand>
        <name>substrate</name>
    </ligand>
</feature>
<gene>
    <name evidence="5" type="ORF">BDP27DRAFT_1383343</name>
</gene>
<dbReference type="PANTHER" id="PTHR10907:SF47">
    <property type="entry name" value="REGUCALCIN"/>
    <property type="match status" value="1"/>
</dbReference>
<dbReference type="InterPro" id="IPR013658">
    <property type="entry name" value="SGL"/>
</dbReference>